<dbReference type="SUPFAM" id="SSF52540">
    <property type="entry name" value="P-loop containing nucleoside triphosphate hydrolases"/>
    <property type="match status" value="1"/>
</dbReference>
<gene>
    <name evidence="2" type="ORF">K493DRAFT_345258</name>
</gene>
<comment type="caution">
    <text evidence="2">The sequence shown here is derived from an EMBL/GenBank/DDBJ whole genome shotgun (WGS) entry which is preliminary data.</text>
</comment>
<evidence type="ECO:0000313" key="2">
    <source>
        <dbReference type="EMBL" id="ORY04980.1"/>
    </source>
</evidence>
<dbReference type="GO" id="GO:0005525">
    <property type="term" value="F:GTP binding"/>
    <property type="evidence" value="ECO:0007669"/>
    <property type="project" value="InterPro"/>
</dbReference>
<dbReference type="OrthoDB" id="1597724at2759"/>
<dbReference type="InParanoid" id="A0A1Y1Z3Z2"/>
<dbReference type="Pfam" id="PF25683">
    <property type="entry name" value="URGCP_GTPase"/>
    <property type="match status" value="1"/>
</dbReference>
<keyword evidence="3" id="KW-1185">Reference proteome</keyword>
<dbReference type="STRING" id="1314790.A0A1Y1Z3Z2"/>
<sequence length="819" mass="94585">MRGASGARNKRPKELQVSMEWFWREILLIVSYNLTPNEVPSDFPIKLQKYTMLQYLGGKNLLVCSILGPQSSAKSTLLNYLFGADFQVSAGRCTKGMYASLFSTEYKGADNLLVLDTEGLLSIEKEDKLFDKQMTLLALAMSHIVLINIKGEMGTDMKDILEVTLLGLQRLRVSFPQPKIYFILRDMVDLDKTKQQNSIKSIQKAITDVAKSLHFEFDQIDEDSFILLPPAFSHGQLKDNLMLGPLYTRSNIFSAKPAENAIFTNTDQWVAHVSAVWQSVQQYGDFLNFSTLKEYYDRNHLGRILQNIIKDTLDGEMVAEAKEFQAQTLNLASRVAESSIEYRHLAEAKKATNNHFQNVLFPRYHEKVKEAFFQRTKDLRLTEGLKQEYEQTLENVWNQMNDYLYQETENKMSRGLVQVAIGKAIRTVREWIDKNITEQPTSTGEQTLIRQFEATWDLVRQQLVKKLKEYQPDVSKIQQDLWRDFKMVFKANPRLMVTLNSLKPAELQDLKLLGSMNPHSTSFSDGWREELRNYVTSNSQIGYIMHLFNMANAIEQPWYKILCTVSGYLSAILGRDRNNFWNSSTVQQEIIKFDNLLVQLEEQFLTEKKYTFSPNFHSLCFGDFFNVLVNVLHEQHLEHFDERLMKSRYDDVKTSSYIASLFIAAVSKKITQSMAEEYIDKVKEAASLTAEELLAKCERCNGEQEIFEYVTDMPNFMKSVFDRHLNEQKSSVIRGYFNGEYALQPATFLPFDEFLKKYYPNWTVPLNDDAEVTTTSKRRWYIVRRRLCEMSSKDAAQSASMKLGAALVESYVAPSVATR</sequence>
<dbReference type="PROSITE" id="PS51717">
    <property type="entry name" value="G_VLIG"/>
    <property type="match status" value="1"/>
</dbReference>
<dbReference type="AlphaFoldDB" id="A0A1Y1Z3Z2"/>
<name>A0A1Y1Z3Z2_9FUNG</name>
<accession>A0A1Y1Z3Z2</accession>
<dbReference type="Gene3D" id="3.40.50.300">
    <property type="entry name" value="P-loop containing nucleotide triphosphate hydrolases"/>
    <property type="match status" value="1"/>
</dbReference>
<dbReference type="InterPro" id="IPR027417">
    <property type="entry name" value="P-loop_NTPase"/>
</dbReference>
<dbReference type="PANTHER" id="PTHR22796">
    <property type="entry name" value="URG4-RELATED"/>
    <property type="match status" value="1"/>
</dbReference>
<dbReference type="EMBL" id="MCFE01000029">
    <property type="protein sequence ID" value="ORY04980.1"/>
    <property type="molecule type" value="Genomic_DNA"/>
</dbReference>
<feature type="domain" description="VLIG-type G" evidence="1">
    <location>
        <begin position="58"/>
        <end position="161"/>
    </location>
</feature>
<evidence type="ECO:0000259" key="1">
    <source>
        <dbReference type="PROSITE" id="PS51717"/>
    </source>
</evidence>
<proteinExistence type="predicted"/>
<dbReference type="PANTHER" id="PTHR22796:SF1">
    <property type="entry name" value="VWFA DOMAIN-CONTAINING PROTEIN"/>
    <property type="match status" value="1"/>
</dbReference>
<dbReference type="Proteomes" id="UP000193498">
    <property type="component" value="Unassembled WGS sequence"/>
</dbReference>
<organism evidence="2 3">
    <name type="scientific">Basidiobolus meristosporus CBS 931.73</name>
    <dbReference type="NCBI Taxonomy" id="1314790"/>
    <lineage>
        <taxon>Eukaryota</taxon>
        <taxon>Fungi</taxon>
        <taxon>Fungi incertae sedis</taxon>
        <taxon>Zoopagomycota</taxon>
        <taxon>Entomophthoromycotina</taxon>
        <taxon>Basidiobolomycetes</taxon>
        <taxon>Basidiobolales</taxon>
        <taxon>Basidiobolaceae</taxon>
        <taxon>Basidiobolus</taxon>
    </lineage>
</organism>
<protein>
    <recommendedName>
        <fullName evidence="1">VLIG-type G domain-containing protein</fullName>
    </recommendedName>
</protein>
<reference evidence="2 3" key="1">
    <citation type="submission" date="2016-07" db="EMBL/GenBank/DDBJ databases">
        <title>Pervasive Adenine N6-methylation of Active Genes in Fungi.</title>
        <authorList>
            <consortium name="DOE Joint Genome Institute"/>
            <person name="Mondo S.J."/>
            <person name="Dannebaum R.O."/>
            <person name="Kuo R.C."/>
            <person name="Labutti K."/>
            <person name="Haridas S."/>
            <person name="Kuo A."/>
            <person name="Salamov A."/>
            <person name="Ahrendt S.R."/>
            <person name="Lipzen A."/>
            <person name="Sullivan W."/>
            <person name="Andreopoulos W.B."/>
            <person name="Clum A."/>
            <person name="Lindquist E."/>
            <person name="Daum C."/>
            <person name="Ramamoorthy G.K."/>
            <person name="Gryganskyi A."/>
            <person name="Culley D."/>
            <person name="Magnuson J.K."/>
            <person name="James T.Y."/>
            <person name="O'Malley M.A."/>
            <person name="Stajich J.E."/>
            <person name="Spatafora J.W."/>
            <person name="Visel A."/>
            <person name="Grigoriev I.V."/>
        </authorList>
    </citation>
    <scope>NUCLEOTIDE SEQUENCE [LARGE SCALE GENOMIC DNA]</scope>
    <source>
        <strain evidence="2 3">CBS 931.73</strain>
    </source>
</reference>
<dbReference type="InterPro" id="IPR030383">
    <property type="entry name" value="G_VLIG_dom"/>
</dbReference>
<evidence type="ECO:0000313" key="3">
    <source>
        <dbReference type="Proteomes" id="UP000193498"/>
    </source>
</evidence>